<dbReference type="Pfam" id="PF00443">
    <property type="entry name" value="UCH"/>
    <property type="match status" value="1"/>
</dbReference>
<reference evidence="3" key="1">
    <citation type="submission" date="2021-07" db="EMBL/GenBank/DDBJ databases">
        <title>Draft genome of Mortierella alpina, strain LL118, isolated from an aspen leaf litter sample.</title>
        <authorList>
            <person name="Yang S."/>
            <person name="Vinatzer B.A."/>
        </authorList>
    </citation>
    <scope>NUCLEOTIDE SEQUENCE</scope>
    <source>
        <strain evidence="3">LL118</strain>
    </source>
</reference>
<dbReference type="InterPro" id="IPR050164">
    <property type="entry name" value="Peptidase_C19"/>
</dbReference>
<feature type="compositionally biased region" description="Polar residues" evidence="1">
    <location>
        <begin position="14"/>
        <end position="25"/>
    </location>
</feature>
<evidence type="ECO:0000256" key="1">
    <source>
        <dbReference type="SAM" id="MobiDB-lite"/>
    </source>
</evidence>
<feature type="compositionally biased region" description="Polar residues" evidence="1">
    <location>
        <begin position="514"/>
        <end position="524"/>
    </location>
</feature>
<dbReference type="PROSITE" id="PS50235">
    <property type="entry name" value="USP_3"/>
    <property type="match status" value="1"/>
</dbReference>
<feature type="compositionally biased region" description="Basic and acidic residues" evidence="1">
    <location>
        <begin position="212"/>
        <end position="229"/>
    </location>
</feature>
<dbReference type="PROSITE" id="PS00973">
    <property type="entry name" value="USP_2"/>
    <property type="match status" value="1"/>
</dbReference>
<feature type="region of interest" description="Disordered" evidence="1">
    <location>
        <begin position="150"/>
        <end position="185"/>
    </location>
</feature>
<feature type="compositionally biased region" description="Basic and acidic residues" evidence="1">
    <location>
        <begin position="462"/>
        <end position="496"/>
    </location>
</feature>
<dbReference type="GO" id="GO:0005829">
    <property type="term" value="C:cytosol"/>
    <property type="evidence" value="ECO:0007669"/>
    <property type="project" value="TreeGrafter"/>
</dbReference>
<feature type="compositionally biased region" description="Low complexity" evidence="1">
    <location>
        <begin position="89"/>
        <end position="100"/>
    </location>
</feature>
<feature type="compositionally biased region" description="Low complexity" evidence="1">
    <location>
        <begin position="345"/>
        <end position="359"/>
    </location>
</feature>
<feature type="domain" description="USP" evidence="2">
    <location>
        <begin position="639"/>
        <end position="1031"/>
    </location>
</feature>
<dbReference type="InterPro" id="IPR001394">
    <property type="entry name" value="Peptidase_C19_UCH"/>
</dbReference>
<evidence type="ECO:0000313" key="3">
    <source>
        <dbReference type="EMBL" id="KAG9324009.1"/>
    </source>
</evidence>
<protein>
    <recommendedName>
        <fullName evidence="2">USP domain-containing protein</fullName>
    </recommendedName>
</protein>
<dbReference type="EMBL" id="JAIFTL010000080">
    <property type="protein sequence ID" value="KAG9324009.1"/>
    <property type="molecule type" value="Genomic_DNA"/>
</dbReference>
<dbReference type="InterPro" id="IPR038765">
    <property type="entry name" value="Papain-like_cys_pep_sf"/>
</dbReference>
<dbReference type="InterPro" id="IPR028889">
    <property type="entry name" value="USP"/>
</dbReference>
<feature type="region of interest" description="Disordered" evidence="1">
    <location>
        <begin position="205"/>
        <end position="600"/>
    </location>
</feature>
<feature type="compositionally biased region" description="Acidic residues" evidence="1">
    <location>
        <begin position="439"/>
        <end position="450"/>
    </location>
</feature>
<gene>
    <name evidence="3" type="ORF">KVV02_003488</name>
</gene>
<name>A0A9P8CYX7_MORAP</name>
<dbReference type="Gene3D" id="3.90.70.10">
    <property type="entry name" value="Cysteine proteinases"/>
    <property type="match status" value="1"/>
</dbReference>
<feature type="region of interest" description="Disordered" evidence="1">
    <location>
        <begin position="1"/>
        <end position="119"/>
    </location>
</feature>
<dbReference type="InterPro" id="IPR018200">
    <property type="entry name" value="USP_CS"/>
</dbReference>
<accession>A0A9P8CYX7</accession>
<feature type="compositionally biased region" description="Acidic residues" evidence="1">
    <location>
        <begin position="581"/>
        <end position="592"/>
    </location>
</feature>
<dbReference type="GO" id="GO:0004843">
    <property type="term" value="F:cysteine-type deubiquitinase activity"/>
    <property type="evidence" value="ECO:0007669"/>
    <property type="project" value="InterPro"/>
</dbReference>
<dbReference type="CDD" id="cd02257">
    <property type="entry name" value="Peptidase_C19"/>
    <property type="match status" value="1"/>
</dbReference>
<dbReference type="Proteomes" id="UP000717515">
    <property type="component" value="Unassembled WGS sequence"/>
</dbReference>
<evidence type="ECO:0000313" key="4">
    <source>
        <dbReference type="Proteomes" id="UP000717515"/>
    </source>
</evidence>
<evidence type="ECO:0000259" key="2">
    <source>
        <dbReference type="PROSITE" id="PS50235"/>
    </source>
</evidence>
<dbReference type="GO" id="GO:0005634">
    <property type="term" value="C:nucleus"/>
    <property type="evidence" value="ECO:0007669"/>
    <property type="project" value="TreeGrafter"/>
</dbReference>
<sequence>MVETSKIAQRMKTSDGSLHSATKPLQESKKRKSTTKQGDRFDTFSGYGVSAEQDDEQDENHTVPNKKSLAHGKRAVVGKNGGVSGQAHSTSTTTNGSTSSAKRQKATSTSSAPYQASNSGLLSYFSRVPLHEKNSNTAEEAEAQRALRALHDEIHKSGVDQPESDLGSFSSGEIKEDLGTGSRAMSEKNELVEVISTNAGKLDNLTVLNEDAPERPEVIETDEQGKEEQQCSVSVAECIPKLSKVSLKSPQTKKRQGVSKKGEGSNAQASGSAKPTGPRSADVEDSTETKSKDTATTPRPPKSKPKSPKQVEPKTTTSNDEPTNETKDAPKAGRLMSEFFKPKLKSASSSPTSTSESTPAIQELSKPKLPSELEANVSPALGSETVGGIPDQVQDKSCIDLVESDAEQSQTMDAPAVPELRRRRLIRSCDLAPKVRDDTTDDEDDNEDDIILASTRRPSKGSADKKKATSVKKEAAPEATKDSEPESESEPEHTEASRQLMRSFFGVPAGSMATPASSVGSKSPKSKDGQGSKTASAEQPRPAVRLACIKTYSKASKGKKTSRKKRSTFSDSELSGSDDSKDSDDDFDNSMDVDEKPDPNQKAITTMFSKAPPAAPKPTFIKPERKMRLAQASRELLSGGLSNPANICYLNSVLQALRNTPGCKETLFAIQERIRLVEDALQSHIGVEDYQRSFFENTLKLFKSLDEREQGRNVDDTTQALLFAKDVMLPLQQGETQFNSPEQQDAAEFLSFVIDLFKDILKALLKLEDGGKESGVVPKDCLPDCDMFQISTEKVIHCQKCPSVSVHTDESVELNIQIDAEHPTEIRDLDWGISETLKMEHMKDDNQRFCDRCNAKEDAHVYLSLKSLPEIMVLRLQRNTYLENRPTKLQNGVSCAERMSFAKWMSRDYKGPNPAYELCAIIIHRGRSVHSGHYYAYIQKNVEMETEITEPDGETRVERKSFRWLRYNDSIVEPITDGHMARIFSGNVSVGTGGTSSNSGDDDSKDFMSSSLNTLFDDDVATPYVYIFRRMHLFDGLFHPWRSTLSPQQALKLAQLQLEAASNADGDTITLLLCEQAEANLDRIKRPELSSTKVEDDYQAFRKEVAAAYSKHASFMSKGKYAQKALVSRKKCEKWRGVSSKDEAPVPVKRANPEQVIPDDIFDADDARSTTIPNKMPEVNKPLTETRQLAYCLAVLNIPRQKHSWKS</sequence>
<feature type="compositionally biased region" description="Polar residues" evidence="1">
    <location>
        <begin position="106"/>
        <end position="119"/>
    </location>
</feature>
<comment type="caution">
    <text evidence="3">The sequence shown here is derived from an EMBL/GenBank/DDBJ whole genome shotgun (WGS) entry which is preliminary data.</text>
</comment>
<dbReference type="SUPFAM" id="SSF54001">
    <property type="entry name" value="Cysteine proteinases"/>
    <property type="match status" value="1"/>
</dbReference>
<proteinExistence type="predicted"/>
<dbReference type="PROSITE" id="PS00972">
    <property type="entry name" value="USP_1"/>
    <property type="match status" value="1"/>
</dbReference>
<feature type="compositionally biased region" description="Basic residues" evidence="1">
    <location>
        <begin position="556"/>
        <end position="567"/>
    </location>
</feature>
<dbReference type="GO" id="GO:0016579">
    <property type="term" value="P:protein deubiquitination"/>
    <property type="evidence" value="ECO:0007669"/>
    <property type="project" value="InterPro"/>
</dbReference>
<dbReference type="PANTHER" id="PTHR24006">
    <property type="entry name" value="UBIQUITIN CARBOXYL-TERMINAL HYDROLASE"/>
    <property type="match status" value="1"/>
</dbReference>
<dbReference type="AlphaFoldDB" id="A0A9P8CYX7"/>
<organism evidence="3 4">
    <name type="scientific">Mortierella alpina</name>
    <name type="common">Oleaginous fungus</name>
    <name type="synonym">Mortierella renispora</name>
    <dbReference type="NCBI Taxonomy" id="64518"/>
    <lineage>
        <taxon>Eukaryota</taxon>
        <taxon>Fungi</taxon>
        <taxon>Fungi incertae sedis</taxon>
        <taxon>Mucoromycota</taxon>
        <taxon>Mortierellomycotina</taxon>
        <taxon>Mortierellomycetes</taxon>
        <taxon>Mortierellales</taxon>
        <taxon>Mortierellaceae</taxon>
        <taxon>Mortierella</taxon>
    </lineage>
</organism>